<reference evidence="1 4" key="2">
    <citation type="submission" date="2020-05" db="EMBL/GenBank/DDBJ databases">
        <title>Draft genome sequence of Clostridium cochlearium strain AGROS13 isolated from a sheep dairy farm in New Zealand.</title>
        <authorList>
            <person name="Gupta T.B."/>
            <person name="Jauregui R."/>
            <person name="Risson A.N."/>
            <person name="Brightwell G."/>
            <person name="Maclean P."/>
        </authorList>
    </citation>
    <scope>NUCLEOTIDE SEQUENCE [LARGE SCALE GENOMIC DNA]</scope>
    <source>
        <strain evidence="1 4">AGROS13</strain>
    </source>
</reference>
<gene>
    <name evidence="1" type="ORF">HMJ28_03640</name>
    <name evidence="2" type="ORF">NCTC13028_00198</name>
</gene>
<organism evidence="2 3">
    <name type="scientific">Clostridium cochlearium</name>
    <dbReference type="NCBI Taxonomy" id="1494"/>
    <lineage>
        <taxon>Bacteria</taxon>
        <taxon>Bacillati</taxon>
        <taxon>Bacillota</taxon>
        <taxon>Clostridia</taxon>
        <taxon>Eubacteriales</taxon>
        <taxon>Clostridiaceae</taxon>
        <taxon>Clostridium</taxon>
    </lineage>
</organism>
<dbReference type="Proteomes" id="UP000250223">
    <property type="component" value="Unassembled WGS sequence"/>
</dbReference>
<protein>
    <submittedName>
        <fullName evidence="1">DUF1847 domain-containing protein</fullName>
    </submittedName>
    <submittedName>
        <fullName evidence="2">Metal-binding protein</fullName>
    </submittedName>
</protein>
<dbReference type="EMBL" id="JABFIF010000004">
    <property type="protein sequence ID" value="NOH15486.1"/>
    <property type="molecule type" value="Genomic_DNA"/>
</dbReference>
<dbReference type="Proteomes" id="UP000528432">
    <property type="component" value="Unassembled WGS sequence"/>
</dbReference>
<dbReference type="InterPro" id="IPR014997">
    <property type="entry name" value="DUF1847"/>
</dbReference>
<evidence type="ECO:0000313" key="2">
    <source>
        <dbReference type="EMBL" id="SQB33181.1"/>
    </source>
</evidence>
<dbReference type="EMBL" id="UAWC01000001">
    <property type="protein sequence ID" value="SQB33181.1"/>
    <property type="molecule type" value="Genomic_DNA"/>
</dbReference>
<dbReference type="AlphaFoldDB" id="A0A2X2W5H6"/>
<sequence length="209" mass="23496">MYTCSMCSEKNCKTGKLENLPLNCPCNEKEAQEKIKKLYHEEENYKLAYNSALVEAEGYCQKTRLEEIMDFANKCNFKKLGLAFCVGLSKEAKILCSILKNNGFQVSSIVCKNGSIPKEFLNIKDSQKVRPGTYEAICNPIGQATFLNNSKTDLNIILGLCVGHDSLFIKYSNAPVTVFAVKDRVLAHNPMGALYLSEGYYKNKLYKNK</sequence>
<dbReference type="Pfam" id="PF08901">
    <property type="entry name" value="DUF1847"/>
    <property type="match status" value="1"/>
</dbReference>
<proteinExistence type="predicted"/>
<name>A0A2X2W5H6_CLOCO</name>
<dbReference type="RefSeq" id="WP_096635631.1">
    <property type="nucleotide sequence ID" value="NZ_JABAGF010000002.1"/>
</dbReference>
<accession>A0A2X2W5H6</accession>
<reference evidence="2 3" key="1">
    <citation type="submission" date="2018-06" db="EMBL/GenBank/DDBJ databases">
        <authorList>
            <consortium name="Pathogen Informatics"/>
            <person name="Doyle S."/>
        </authorList>
    </citation>
    <scope>NUCLEOTIDE SEQUENCE [LARGE SCALE GENOMIC DNA]</scope>
    <source>
        <strain evidence="2 3">NCTC13028</strain>
    </source>
</reference>
<evidence type="ECO:0000313" key="1">
    <source>
        <dbReference type="EMBL" id="NOH15486.1"/>
    </source>
</evidence>
<evidence type="ECO:0000313" key="3">
    <source>
        <dbReference type="Proteomes" id="UP000250223"/>
    </source>
</evidence>
<evidence type="ECO:0000313" key="4">
    <source>
        <dbReference type="Proteomes" id="UP000528432"/>
    </source>
</evidence>